<sequence>MTCGIIMDDRTLAMVQGLFAMVFGATLLTLLSEAQVFPRRCFCHSGPGAYGLCEAWQDCRTVISFLMGALVCHCARTSRGEDGRRKGGLHVSLFW</sequence>
<keyword evidence="4" id="KW-1185">Reference proteome</keyword>
<dbReference type="EMBL" id="CAMXCT030003877">
    <property type="protein sequence ID" value="CAL4793979.1"/>
    <property type="molecule type" value="Genomic_DNA"/>
</dbReference>
<name>A0A9P1DBD9_9DINO</name>
<protein>
    <submittedName>
        <fullName evidence="2">Uncharacterized protein</fullName>
    </submittedName>
</protein>
<feature type="transmembrane region" description="Helical" evidence="1">
    <location>
        <begin position="12"/>
        <end position="31"/>
    </location>
</feature>
<reference evidence="2" key="1">
    <citation type="submission" date="2022-10" db="EMBL/GenBank/DDBJ databases">
        <authorList>
            <person name="Chen Y."/>
            <person name="Dougan E. K."/>
            <person name="Chan C."/>
            <person name="Rhodes N."/>
            <person name="Thang M."/>
        </authorList>
    </citation>
    <scope>NUCLEOTIDE SEQUENCE</scope>
</reference>
<proteinExistence type="predicted"/>
<accession>A0A9P1DBD9</accession>
<comment type="caution">
    <text evidence="2">The sequence shown here is derived from an EMBL/GenBank/DDBJ whole genome shotgun (WGS) entry which is preliminary data.</text>
</comment>
<evidence type="ECO:0000313" key="4">
    <source>
        <dbReference type="Proteomes" id="UP001152797"/>
    </source>
</evidence>
<dbReference type="OrthoDB" id="432826at2759"/>
<keyword evidence="1" id="KW-0472">Membrane</keyword>
<evidence type="ECO:0000256" key="1">
    <source>
        <dbReference type="SAM" id="Phobius"/>
    </source>
</evidence>
<organism evidence="2">
    <name type="scientific">Cladocopium goreaui</name>
    <dbReference type="NCBI Taxonomy" id="2562237"/>
    <lineage>
        <taxon>Eukaryota</taxon>
        <taxon>Sar</taxon>
        <taxon>Alveolata</taxon>
        <taxon>Dinophyceae</taxon>
        <taxon>Suessiales</taxon>
        <taxon>Symbiodiniaceae</taxon>
        <taxon>Cladocopium</taxon>
    </lineage>
</organism>
<keyword evidence="1" id="KW-0812">Transmembrane</keyword>
<dbReference type="EMBL" id="CAMXCT010003877">
    <property type="protein sequence ID" value="CAI4006667.1"/>
    <property type="molecule type" value="Genomic_DNA"/>
</dbReference>
<dbReference type="Proteomes" id="UP001152797">
    <property type="component" value="Unassembled WGS sequence"/>
</dbReference>
<reference evidence="3 4" key="2">
    <citation type="submission" date="2024-05" db="EMBL/GenBank/DDBJ databases">
        <authorList>
            <person name="Chen Y."/>
            <person name="Shah S."/>
            <person name="Dougan E. K."/>
            <person name="Thang M."/>
            <person name="Chan C."/>
        </authorList>
    </citation>
    <scope>NUCLEOTIDE SEQUENCE [LARGE SCALE GENOMIC DNA]</scope>
</reference>
<evidence type="ECO:0000313" key="2">
    <source>
        <dbReference type="EMBL" id="CAI4006667.1"/>
    </source>
</evidence>
<dbReference type="AlphaFoldDB" id="A0A9P1DBD9"/>
<dbReference type="EMBL" id="CAMXCT020003877">
    <property type="protein sequence ID" value="CAL1160042.1"/>
    <property type="molecule type" value="Genomic_DNA"/>
</dbReference>
<evidence type="ECO:0000313" key="3">
    <source>
        <dbReference type="EMBL" id="CAL4793979.1"/>
    </source>
</evidence>
<keyword evidence="1" id="KW-1133">Transmembrane helix</keyword>
<gene>
    <name evidence="2" type="ORF">C1SCF055_LOCUS32285</name>
</gene>